<protein>
    <submittedName>
        <fullName evidence="1">Uncharacterized protein</fullName>
    </submittedName>
</protein>
<reference evidence="1" key="2">
    <citation type="journal article" date="2015" name="Data Brief">
        <title>Shoot transcriptome of the giant reed, Arundo donax.</title>
        <authorList>
            <person name="Barrero R.A."/>
            <person name="Guerrero F.D."/>
            <person name="Moolhuijzen P."/>
            <person name="Goolsby J.A."/>
            <person name="Tidwell J."/>
            <person name="Bellgard S.E."/>
            <person name="Bellgard M.I."/>
        </authorList>
    </citation>
    <scope>NUCLEOTIDE SEQUENCE</scope>
    <source>
        <tissue evidence="1">Shoot tissue taken approximately 20 cm above the soil surface</tissue>
    </source>
</reference>
<name>A0A0A9GY52_ARUDO</name>
<organism evidence="1">
    <name type="scientific">Arundo donax</name>
    <name type="common">Giant reed</name>
    <name type="synonym">Donax arundinaceus</name>
    <dbReference type="NCBI Taxonomy" id="35708"/>
    <lineage>
        <taxon>Eukaryota</taxon>
        <taxon>Viridiplantae</taxon>
        <taxon>Streptophyta</taxon>
        <taxon>Embryophyta</taxon>
        <taxon>Tracheophyta</taxon>
        <taxon>Spermatophyta</taxon>
        <taxon>Magnoliopsida</taxon>
        <taxon>Liliopsida</taxon>
        <taxon>Poales</taxon>
        <taxon>Poaceae</taxon>
        <taxon>PACMAD clade</taxon>
        <taxon>Arundinoideae</taxon>
        <taxon>Arundineae</taxon>
        <taxon>Arundo</taxon>
    </lineage>
</organism>
<sequence length="10" mass="1072">MNLASSSVYT</sequence>
<evidence type="ECO:0000313" key="1">
    <source>
        <dbReference type="EMBL" id="JAE29457.1"/>
    </source>
</evidence>
<accession>A0A0A9GY52</accession>
<dbReference type="EMBL" id="GBRH01168439">
    <property type="protein sequence ID" value="JAE29457.1"/>
    <property type="molecule type" value="Transcribed_RNA"/>
</dbReference>
<proteinExistence type="predicted"/>
<reference evidence="1" key="1">
    <citation type="submission" date="2014-09" db="EMBL/GenBank/DDBJ databases">
        <authorList>
            <person name="Magalhaes I.L.F."/>
            <person name="Oliveira U."/>
            <person name="Santos F.R."/>
            <person name="Vidigal T.H.D.A."/>
            <person name="Brescovit A.D."/>
            <person name="Santos A.J."/>
        </authorList>
    </citation>
    <scope>NUCLEOTIDE SEQUENCE</scope>
    <source>
        <tissue evidence="1">Shoot tissue taken approximately 20 cm above the soil surface</tissue>
    </source>
</reference>